<keyword evidence="10" id="KW-1185">Reference proteome</keyword>
<evidence type="ECO:0000256" key="2">
    <source>
        <dbReference type="ARBA" id="ARBA00006962"/>
    </source>
</evidence>
<keyword evidence="6" id="KW-0808">Transferase</keyword>
<dbReference type="Gene3D" id="3.40.50.2000">
    <property type="entry name" value="Glycogen Phosphorylase B"/>
    <property type="match status" value="1"/>
</dbReference>
<dbReference type="STRING" id="2769.R7QF63"/>
<keyword evidence="7" id="KW-0256">Endoplasmic reticulum</keyword>
<dbReference type="Pfam" id="PF04101">
    <property type="entry name" value="Glyco_tran_28_C"/>
    <property type="match status" value="1"/>
</dbReference>
<comment type="similarity">
    <text evidence="2">Belongs to the glycosyltransferase 28 family.</text>
</comment>
<dbReference type="OrthoDB" id="20273at2759"/>
<evidence type="ECO:0000256" key="4">
    <source>
        <dbReference type="ARBA" id="ARBA00017468"/>
    </source>
</evidence>
<dbReference type="EC" id="2.4.1.141" evidence="3"/>
<dbReference type="PANTHER" id="PTHR12867:SF6">
    <property type="entry name" value="N-ACETYLGLUCOSAMINYLDIPHOSPHODOLICHOL N-ACETYLGLUCOSAMINYLTRANSFERASE"/>
    <property type="match status" value="1"/>
</dbReference>
<comment type="subcellular location">
    <subcellularLocation>
        <location evidence="1">Endoplasmic reticulum</location>
    </subcellularLocation>
</comment>
<dbReference type="EMBL" id="HG001777">
    <property type="protein sequence ID" value="CDF36408.1"/>
    <property type="molecule type" value="Genomic_DNA"/>
</dbReference>
<dbReference type="SUPFAM" id="SSF53756">
    <property type="entry name" value="UDP-Glycosyltransferase/glycogen phosphorylase"/>
    <property type="match status" value="1"/>
</dbReference>
<dbReference type="GeneID" id="17323942"/>
<dbReference type="InterPro" id="IPR039042">
    <property type="entry name" value="Alg13-like"/>
</dbReference>
<dbReference type="AlphaFoldDB" id="R7QF63"/>
<evidence type="ECO:0000256" key="7">
    <source>
        <dbReference type="ARBA" id="ARBA00022824"/>
    </source>
</evidence>
<dbReference type="Proteomes" id="UP000012073">
    <property type="component" value="Unassembled WGS sequence"/>
</dbReference>
<evidence type="ECO:0000259" key="8">
    <source>
        <dbReference type="Pfam" id="PF04101"/>
    </source>
</evidence>
<accession>R7QF63</accession>
<sequence length="173" mass="18499">MGLHALVTVGSTSFPVLTDYMLTSPALAHLHALGVHTLTVQHGAAALQAVPESCPLRVEAFPYTPDLAAHLDVADLVLSHAGAGTISEGLDKKKRMLVVVNDALMDNHQTELAAAMAERGCCVMITANQLRERFHDAAEKAINLTEEDICPPEKNQTAFAALLAQLICTYDES</sequence>
<organism evidence="9 10">
    <name type="scientific">Chondrus crispus</name>
    <name type="common">Carrageen Irish moss</name>
    <name type="synonym">Polymorpha crispa</name>
    <dbReference type="NCBI Taxonomy" id="2769"/>
    <lineage>
        <taxon>Eukaryota</taxon>
        <taxon>Rhodophyta</taxon>
        <taxon>Florideophyceae</taxon>
        <taxon>Rhodymeniophycidae</taxon>
        <taxon>Gigartinales</taxon>
        <taxon>Gigartinaceae</taxon>
        <taxon>Chondrus</taxon>
    </lineage>
</organism>
<keyword evidence="5" id="KW-0328">Glycosyltransferase</keyword>
<dbReference type="KEGG" id="ccp:CHC_T00004836001"/>
<proteinExistence type="inferred from homology"/>
<feature type="domain" description="Glycosyl transferase family 28 C-terminal" evidence="8">
    <location>
        <begin position="5"/>
        <end position="164"/>
    </location>
</feature>
<evidence type="ECO:0000256" key="1">
    <source>
        <dbReference type="ARBA" id="ARBA00004240"/>
    </source>
</evidence>
<dbReference type="GO" id="GO:0005783">
    <property type="term" value="C:endoplasmic reticulum"/>
    <property type="evidence" value="ECO:0007669"/>
    <property type="project" value="UniProtKB-SubCell"/>
</dbReference>
<dbReference type="GO" id="GO:0004577">
    <property type="term" value="F:N-acetylglucosaminyldiphosphodolichol N-acetylglucosaminyltransferase activity"/>
    <property type="evidence" value="ECO:0007669"/>
    <property type="project" value="UniProtKB-EC"/>
</dbReference>
<evidence type="ECO:0000313" key="9">
    <source>
        <dbReference type="EMBL" id="CDF36408.1"/>
    </source>
</evidence>
<dbReference type="InterPro" id="IPR007235">
    <property type="entry name" value="Glyco_trans_28_C"/>
</dbReference>
<protein>
    <recommendedName>
        <fullName evidence="4">UDP-N-acetylglucosamine transferase subunit ALG13</fullName>
        <ecNumber evidence="3">2.4.1.141</ecNumber>
    </recommendedName>
</protein>
<gene>
    <name evidence="9" type="ORF">CHC_T00004836001</name>
</gene>
<name>R7QF63_CHOCR</name>
<reference evidence="10" key="1">
    <citation type="journal article" date="2013" name="Proc. Natl. Acad. Sci. U.S.A.">
        <title>Genome structure and metabolic features in the red seaweed Chondrus crispus shed light on evolution of the Archaeplastida.</title>
        <authorList>
            <person name="Collen J."/>
            <person name="Porcel B."/>
            <person name="Carre W."/>
            <person name="Ball S.G."/>
            <person name="Chaparro C."/>
            <person name="Tonon T."/>
            <person name="Barbeyron T."/>
            <person name="Michel G."/>
            <person name="Noel B."/>
            <person name="Valentin K."/>
            <person name="Elias M."/>
            <person name="Artiguenave F."/>
            <person name="Arun A."/>
            <person name="Aury J.M."/>
            <person name="Barbosa-Neto J.F."/>
            <person name="Bothwell J.H."/>
            <person name="Bouget F.Y."/>
            <person name="Brillet L."/>
            <person name="Cabello-Hurtado F."/>
            <person name="Capella-Gutierrez S."/>
            <person name="Charrier B."/>
            <person name="Cladiere L."/>
            <person name="Cock J.M."/>
            <person name="Coelho S.M."/>
            <person name="Colleoni C."/>
            <person name="Czjzek M."/>
            <person name="Da Silva C."/>
            <person name="Delage L."/>
            <person name="Denoeud F."/>
            <person name="Deschamps P."/>
            <person name="Dittami S.M."/>
            <person name="Gabaldon T."/>
            <person name="Gachon C.M."/>
            <person name="Groisillier A."/>
            <person name="Herve C."/>
            <person name="Jabbari K."/>
            <person name="Katinka M."/>
            <person name="Kloareg B."/>
            <person name="Kowalczyk N."/>
            <person name="Labadie K."/>
            <person name="Leblanc C."/>
            <person name="Lopez P.J."/>
            <person name="McLachlan D.H."/>
            <person name="Meslet-Cladiere L."/>
            <person name="Moustafa A."/>
            <person name="Nehr Z."/>
            <person name="Nyvall Collen P."/>
            <person name="Panaud O."/>
            <person name="Partensky F."/>
            <person name="Poulain J."/>
            <person name="Rensing S.A."/>
            <person name="Rousvoal S."/>
            <person name="Samson G."/>
            <person name="Symeonidi A."/>
            <person name="Weissenbach J."/>
            <person name="Zambounis A."/>
            <person name="Wincker P."/>
            <person name="Boyen C."/>
        </authorList>
    </citation>
    <scope>NUCLEOTIDE SEQUENCE [LARGE SCALE GENOMIC DNA]</scope>
    <source>
        <strain evidence="10">cv. Stackhouse</strain>
    </source>
</reference>
<evidence type="ECO:0000256" key="6">
    <source>
        <dbReference type="ARBA" id="ARBA00022679"/>
    </source>
</evidence>
<evidence type="ECO:0000256" key="3">
    <source>
        <dbReference type="ARBA" id="ARBA00012614"/>
    </source>
</evidence>
<dbReference type="PANTHER" id="PTHR12867">
    <property type="entry name" value="GLYCOSYL TRANSFERASE-RELATED"/>
    <property type="match status" value="1"/>
</dbReference>
<dbReference type="PhylomeDB" id="R7QF63"/>
<dbReference type="GO" id="GO:0006488">
    <property type="term" value="P:dolichol-linked oligosaccharide biosynthetic process"/>
    <property type="evidence" value="ECO:0007669"/>
    <property type="project" value="InterPro"/>
</dbReference>
<evidence type="ECO:0000313" key="10">
    <source>
        <dbReference type="Proteomes" id="UP000012073"/>
    </source>
</evidence>
<evidence type="ECO:0000256" key="5">
    <source>
        <dbReference type="ARBA" id="ARBA00022676"/>
    </source>
</evidence>
<dbReference type="RefSeq" id="XP_005716227.1">
    <property type="nucleotide sequence ID" value="XM_005716170.1"/>
</dbReference>
<dbReference type="Gramene" id="CDF36408">
    <property type="protein sequence ID" value="CDF36408"/>
    <property type="gene ID" value="CHC_T00004836001"/>
</dbReference>